<dbReference type="InterPro" id="IPR000333">
    <property type="entry name" value="TGFB_receptor"/>
</dbReference>
<evidence type="ECO:0000256" key="15">
    <source>
        <dbReference type="SAM" id="MobiDB-lite"/>
    </source>
</evidence>
<evidence type="ECO:0000256" key="8">
    <source>
        <dbReference type="ARBA" id="ARBA00022741"/>
    </source>
</evidence>
<keyword evidence="12 16" id="KW-0472">Membrane</keyword>
<evidence type="ECO:0000256" key="1">
    <source>
        <dbReference type="ARBA" id="ARBA00004479"/>
    </source>
</evidence>
<comment type="similarity">
    <text evidence="2">Belongs to the protein kinase superfamily. TKL Ser/Thr protein kinase family. TGFB receptor subfamily.</text>
</comment>
<evidence type="ECO:0000256" key="3">
    <source>
        <dbReference type="ARBA" id="ARBA00012401"/>
    </source>
</evidence>
<dbReference type="Pfam" id="PF01064">
    <property type="entry name" value="Activin_recp"/>
    <property type="match status" value="1"/>
</dbReference>
<keyword evidence="8 14" id="KW-0547">Nucleotide-binding</keyword>
<protein>
    <recommendedName>
        <fullName evidence="3">receptor protein serine/threonine kinase</fullName>
        <ecNumber evidence="3">2.7.11.30</ecNumber>
    </recommendedName>
</protein>
<evidence type="ECO:0000256" key="9">
    <source>
        <dbReference type="ARBA" id="ARBA00022777"/>
    </source>
</evidence>
<keyword evidence="4" id="KW-0723">Serine/threonine-protein kinase</keyword>
<keyword evidence="13" id="KW-0675">Receptor</keyword>
<dbReference type="Gene3D" id="2.10.60.10">
    <property type="entry name" value="CD59"/>
    <property type="match status" value="1"/>
</dbReference>
<keyword evidence="6 16" id="KW-0812">Transmembrane</keyword>
<feature type="compositionally biased region" description="Pro residues" evidence="15">
    <location>
        <begin position="1398"/>
        <end position="1408"/>
    </location>
</feature>
<evidence type="ECO:0000256" key="11">
    <source>
        <dbReference type="ARBA" id="ARBA00022989"/>
    </source>
</evidence>
<feature type="compositionally biased region" description="Pro residues" evidence="15">
    <location>
        <begin position="1108"/>
        <end position="1144"/>
    </location>
</feature>
<feature type="compositionally biased region" description="Low complexity" evidence="15">
    <location>
        <begin position="1253"/>
        <end position="1287"/>
    </location>
</feature>
<feature type="region of interest" description="Disordered" evidence="15">
    <location>
        <begin position="1489"/>
        <end position="1555"/>
    </location>
</feature>
<dbReference type="PANTHER" id="PTHR23255:SF63">
    <property type="entry name" value="BONE MORPHOGENETIC PROTEIN RECEPTOR TYPE-2"/>
    <property type="match status" value="1"/>
</dbReference>
<evidence type="ECO:0000256" key="14">
    <source>
        <dbReference type="PROSITE-ProRule" id="PRU10141"/>
    </source>
</evidence>
<feature type="compositionally biased region" description="Low complexity" evidence="15">
    <location>
        <begin position="1409"/>
        <end position="1423"/>
    </location>
</feature>
<dbReference type="SUPFAM" id="SSF56112">
    <property type="entry name" value="Protein kinase-like (PK-like)"/>
    <property type="match status" value="1"/>
</dbReference>
<dbReference type="GO" id="GO:0005886">
    <property type="term" value="C:plasma membrane"/>
    <property type="evidence" value="ECO:0007669"/>
    <property type="project" value="TreeGrafter"/>
</dbReference>
<feature type="transmembrane region" description="Helical" evidence="16">
    <location>
        <begin position="197"/>
        <end position="218"/>
    </location>
</feature>
<accession>A0A673WXL7</accession>
<evidence type="ECO:0000256" key="6">
    <source>
        <dbReference type="ARBA" id="ARBA00022692"/>
    </source>
</evidence>
<dbReference type="EC" id="2.7.11.30" evidence="3"/>
<keyword evidence="11 16" id="KW-1133">Transmembrane helix</keyword>
<feature type="region of interest" description="Disordered" evidence="15">
    <location>
        <begin position="645"/>
        <end position="690"/>
    </location>
</feature>
<feature type="compositionally biased region" description="Low complexity" evidence="15">
    <location>
        <begin position="1069"/>
        <end position="1087"/>
    </location>
</feature>
<feature type="compositionally biased region" description="Pro residues" evidence="15">
    <location>
        <begin position="1154"/>
        <end position="1164"/>
    </location>
</feature>
<feature type="compositionally biased region" description="Pro residues" evidence="15">
    <location>
        <begin position="1424"/>
        <end position="1440"/>
    </location>
</feature>
<feature type="compositionally biased region" description="Pro residues" evidence="15">
    <location>
        <begin position="1174"/>
        <end position="1204"/>
    </location>
</feature>
<dbReference type="GeneTree" id="ENSGT00940000156449"/>
<dbReference type="OMA" id="NTVAHRG"/>
<evidence type="ECO:0000259" key="17">
    <source>
        <dbReference type="PROSITE" id="PS50011"/>
    </source>
</evidence>
<name>A0A673WXL7_SALTR</name>
<feature type="compositionally biased region" description="Pro residues" evidence="15">
    <location>
        <begin position="1214"/>
        <end position="1224"/>
    </location>
</feature>
<dbReference type="CDD" id="cd14054">
    <property type="entry name" value="STKc_BMPR2_AMHR2"/>
    <property type="match status" value="1"/>
</dbReference>
<feature type="region of interest" description="Disordered" evidence="15">
    <location>
        <begin position="73"/>
        <end position="98"/>
    </location>
</feature>
<dbReference type="InterPro" id="IPR045860">
    <property type="entry name" value="Snake_toxin-like_sf"/>
</dbReference>
<feature type="compositionally biased region" description="Low complexity" evidence="15">
    <location>
        <begin position="1518"/>
        <end position="1539"/>
    </location>
</feature>
<dbReference type="FunFam" id="1.10.510.10:FF:000180">
    <property type="entry name" value="Receptor protein serine/threonine kinase"/>
    <property type="match status" value="1"/>
</dbReference>
<feature type="compositionally biased region" description="Low complexity" evidence="15">
    <location>
        <begin position="588"/>
        <end position="597"/>
    </location>
</feature>
<keyword evidence="10 14" id="KW-0067">ATP-binding</keyword>
<feature type="compositionally biased region" description="Low complexity" evidence="15">
    <location>
        <begin position="1357"/>
        <end position="1371"/>
    </location>
</feature>
<dbReference type="Ensembl" id="ENSSTUT00000014655.1">
    <property type="protein sequence ID" value="ENSSTUP00000013883.1"/>
    <property type="gene ID" value="ENSSTUG00000006363.1"/>
</dbReference>
<dbReference type="PROSITE" id="PS50011">
    <property type="entry name" value="PROTEIN_KINASE_DOM"/>
    <property type="match status" value="1"/>
</dbReference>
<dbReference type="InterPro" id="IPR011009">
    <property type="entry name" value="Kinase-like_dom_sf"/>
</dbReference>
<feature type="region of interest" description="Disordered" evidence="15">
    <location>
        <begin position="764"/>
        <end position="825"/>
    </location>
</feature>
<feature type="compositionally biased region" description="Pro residues" evidence="15">
    <location>
        <begin position="1304"/>
        <end position="1322"/>
    </location>
</feature>
<dbReference type="CDD" id="cd23614">
    <property type="entry name" value="TFP_LU_ECD_BMPR2"/>
    <property type="match status" value="1"/>
</dbReference>
<dbReference type="GO" id="GO:0043235">
    <property type="term" value="C:receptor complex"/>
    <property type="evidence" value="ECO:0007669"/>
    <property type="project" value="TreeGrafter"/>
</dbReference>
<feature type="compositionally biased region" description="Pro residues" evidence="15">
    <location>
        <begin position="994"/>
        <end position="1038"/>
    </location>
</feature>
<feature type="compositionally biased region" description="Gly residues" evidence="15">
    <location>
        <begin position="765"/>
        <end position="779"/>
    </location>
</feature>
<dbReference type="GO" id="GO:0001944">
    <property type="term" value="P:vasculature development"/>
    <property type="evidence" value="ECO:0007669"/>
    <property type="project" value="TreeGrafter"/>
</dbReference>
<feature type="region of interest" description="Disordered" evidence="15">
    <location>
        <begin position="564"/>
        <end position="612"/>
    </location>
</feature>
<dbReference type="SUPFAM" id="SSF57302">
    <property type="entry name" value="Snake toxin-like"/>
    <property type="match status" value="1"/>
</dbReference>
<dbReference type="InterPro" id="IPR000472">
    <property type="entry name" value="Activin_recp"/>
</dbReference>
<evidence type="ECO:0000256" key="12">
    <source>
        <dbReference type="ARBA" id="ARBA00023136"/>
    </source>
</evidence>
<feature type="compositionally biased region" description="Pro residues" evidence="15">
    <location>
        <begin position="1346"/>
        <end position="1356"/>
    </location>
</feature>
<feature type="compositionally biased region" description="Gly residues" evidence="15">
    <location>
        <begin position="76"/>
        <end position="92"/>
    </location>
</feature>
<feature type="compositionally biased region" description="Basic and acidic residues" evidence="15">
    <location>
        <begin position="711"/>
        <end position="735"/>
    </location>
</feature>
<feature type="compositionally biased region" description="Pro residues" evidence="15">
    <location>
        <begin position="1372"/>
        <end position="1388"/>
    </location>
</feature>
<evidence type="ECO:0000256" key="5">
    <source>
        <dbReference type="ARBA" id="ARBA00022679"/>
    </source>
</evidence>
<organism evidence="18 19">
    <name type="scientific">Salmo trutta</name>
    <name type="common">Brown trout</name>
    <dbReference type="NCBI Taxonomy" id="8032"/>
    <lineage>
        <taxon>Eukaryota</taxon>
        <taxon>Metazoa</taxon>
        <taxon>Chordata</taxon>
        <taxon>Craniata</taxon>
        <taxon>Vertebrata</taxon>
        <taxon>Euteleostomi</taxon>
        <taxon>Actinopterygii</taxon>
        <taxon>Neopterygii</taxon>
        <taxon>Teleostei</taxon>
        <taxon>Protacanthopterygii</taxon>
        <taxon>Salmoniformes</taxon>
        <taxon>Salmonidae</taxon>
        <taxon>Salmoninae</taxon>
        <taxon>Salmo</taxon>
    </lineage>
</organism>
<evidence type="ECO:0000256" key="10">
    <source>
        <dbReference type="ARBA" id="ARBA00022840"/>
    </source>
</evidence>
<feature type="compositionally biased region" description="Low complexity" evidence="15">
    <location>
        <begin position="1225"/>
        <end position="1243"/>
    </location>
</feature>
<comment type="subcellular location">
    <subcellularLocation>
        <location evidence="1">Membrane</location>
        <topology evidence="1">Single-pass type I membrane protein</topology>
    </subcellularLocation>
</comment>
<evidence type="ECO:0000256" key="4">
    <source>
        <dbReference type="ARBA" id="ARBA00022527"/>
    </source>
</evidence>
<keyword evidence="5" id="KW-0808">Transferase</keyword>
<evidence type="ECO:0000256" key="13">
    <source>
        <dbReference type="ARBA" id="ARBA00023170"/>
    </source>
</evidence>
<reference evidence="18" key="2">
    <citation type="submission" date="2025-09" db="UniProtKB">
        <authorList>
            <consortium name="Ensembl"/>
        </authorList>
    </citation>
    <scope>IDENTIFICATION</scope>
</reference>
<dbReference type="FunFam" id="3.30.200.20:FF:000174">
    <property type="entry name" value="Receptor protein serine/threonine kinase"/>
    <property type="match status" value="1"/>
</dbReference>
<dbReference type="Gene3D" id="1.10.510.10">
    <property type="entry name" value="Transferase(Phosphotransferase) domain 1"/>
    <property type="match status" value="1"/>
</dbReference>
<keyword evidence="19" id="KW-1185">Reference proteome</keyword>
<feature type="binding site" evidence="14">
    <location>
        <position position="276"/>
    </location>
    <ligand>
        <name>ATP</name>
        <dbReference type="ChEBI" id="CHEBI:30616"/>
    </ligand>
</feature>
<sequence length="1620" mass="172048">MLVYGLKGGKKKIANFFGRNRPSQMIPPAMVVLGRMARLALGLSVFLLLSLVAAAQSEERECAFNDQQQQYEEQRVGGGGGGGRGRGGGGGDWPMTRENSTIRCSKGSRCYGLWEKTRDGEIHLVKQGCWTHIGDQQECHDDRCMVTTTPSQIQNGTYRFCCCGTDMCNVNFTEDFPPPSPTSAQLYPRPLYREETIVIALASVSIVAVLIVALFFGYRMLSGDRKQGLHNMDMMEAAASEPSLDLDSLKLLELIGRGRYGSVYKGSLDERPVAVKVFTYQNRQNFVNERAIYRVPLLEHDNIARFIVGDERLTADGRVEYLLVMEYYPHGSLCQYLSLQTGDWVSCCRLTHSVTRGLAYLHTELLRGDIYKPAVSHRDLNSRNVLVKNDGTCVISDFGLSMKLTGNRLVRPGEEENAAISEVGTVRYMAPEVLEGAVNLRDCESALKQVDMYALGLIYWETFMRCTDLFPGEAVPDYQMAFQAEAGNRPSFEDMQVLVSREKERPKFPEAWKENSLAVRSLKETMEDCWDQDAEARLTAQCAEERMAELLLIWDRTKSVSPTVNPMTTTLQNERNLSHSRRGPKVSPYPDYSSSSYIEDHEGHTVKNLPVGDTSMSWTSSIGILGGTNSAPADPEKNRNSINAERQQAQARLPSPESSGASLSTTTGFTPNTAMTSISESGHGEDSSSTLGGAVLVPVCLQLTQEDLESTKLDPKEVDKNLKESSDENLMEHSQKQFSSPDTLSSGSSSLLYPLIKLAAEVTGTGPGAQGGSGTGTSGMGDPPATMFPLPKQQNLPKRPSSLPLSTKTKQGSGSSWLKSGKHKSNLKQVETGVAKMNTVAPAAEPHLVTVTNNGTTGIGYLNGGVASSSGGGAPYGMTNLASFQSEVGGVAPVLQTQLSGDDSRLNINCSPDEHEPLLRRELPAACDQRSTNHLAGCTNNNNNNNSLVMGPASRGITCPPVEARPEPLAFVSVPTPTPKPVSVPTLTLKPVSVPTPTPKPVSVPTPTPKPVSVPTLTPKPVPTLTPKPVSVPTPKPVSVPTLTPKPVSVPTPTPKPVSVPTPTPKPVSVPTLTPKPVSVPTLTPKPVSVPTPTPKPVSVPTLTPKPVSVPTPTPKPVSVPTLTPKPVPTLTPKPVSVPTPKPVSVPTLTPKPVSVPTPTPKPVSVPTLTPKPVSVPTPTPKPVSVPTPTPKPVSVPTPTPKPVSVPTLTPKPVSVPTPTPKPVSVPTLTPKPVSVPTLTPKPVSVPTPKPVSVPTLTPKPVSVPTLTPKPVSVPTLTPKPVSVSVPTPTPKPVSVPTLTPKPVSVPTPTPKPVSVPTPTPKPVSVSVPTPTPKPVSVPTLTPKPVSVPTPTPKPVSVPTLTPKPVSVSVPTPTPKPVSVPTPTPKPVSVPTLTPKPVSVPTPTPKPVSVPTLTPKPVSVSVPTPTPKPVSVPTPTPKPVSVPTLTPKPVSVTTPVTVIASVTPVSASVTPPISVRLPVFAPISATTVPEPQQQEAPVHQEAAQLRQPKPRRPERPCSLDLSASFSSHNSSSGDGSSPGDHGGSGDKIKRRVKTPYSLKRWRPTTWVVSTDTLVGEVNNNNKDAAKTPRSKSSTAVYLVGGGITTATMTSDPCDPGMTCL</sequence>
<dbReference type="Gene3D" id="3.30.200.20">
    <property type="entry name" value="Phosphorylase Kinase, domain 1"/>
    <property type="match status" value="1"/>
</dbReference>
<dbReference type="GO" id="GO:0005524">
    <property type="term" value="F:ATP binding"/>
    <property type="evidence" value="ECO:0007669"/>
    <property type="project" value="UniProtKB-UniRule"/>
</dbReference>
<feature type="domain" description="Protein kinase" evidence="17">
    <location>
        <begin position="249"/>
        <end position="551"/>
    </location>
</feature>
<dbReference type="Proteomes" id="UP000472277">
    <property type="component" value="Chromosome 24"/>
</dbReference>
<feature type="compositionally biased region" description="Polar residues" evidence="15">
    <location>
        <begin position="645"/>
        <end position="680"/>
    </location>
</feature>
<feature type="region of interest" description="Disordered" evidence="15">
    <location>
        <begin position="711"/>
        <end position="746"/>
    </location>
</feature>
<evidence type="ECO:0000256" key="2">
    <source>
        <dbReference type="ARBA" id="ARBA00009605"/>
    </source>
</evidence>
<dbReference type="PANTHER" id="PTHR23255">
    <property type="entry name" value="TRANSFORMING GROWTH FACTOR-BETA RECEPTOR TYPE I AND II"/>
    <property type="match status" value="1"/>
</dbReference>
<feature type="compositionally biased region" description="Pro residues" evidence="15">
    <location>
        <begin position="1088"/>
        <end position="1098"/>
    </location>
</feature>
<dbReference type="GO" id="GO:0030509">
    <property type="term" value="P:BMP signaling pathway"/>
    <property type="evidence" value="ECO:0007669"/>
    <property type="project" value="TreeGrafter"/>
</dbReference>
<feature type="region of interest" description="Disordered" evidence="15">
    <location>
        <begin position="989"/>
        <end position="1441"/>
    </location>
</feature>
<keyword evidence="7" id="KW-0732">Signal</keyword>
<gene>
    <name evidence="18" type="primary">BMPR2</name>
    <name evidence="18" type="synonym">LOC115161448</name>
</gene>
<feature type="compositionally biased region" description="Polar residues" evidence="15">
    <location>
        <begin position="803"/>
        <end position="818"/>
    </location>
</feature>
<evidence type="ECO:0000256" key="16">
    <source>
        <dbReference type="SAM" id="Phobius"/>
    </source>
</evidence>
<dbReference type="PROSITE" id="PS00107">
    <property type="entry name" value="PROTEIN_KINASE_ATP"/>
    <property type="match status" value="1"/>
</dbReference>
<evidence type="ECO:0000313" key="19">
    <source>
        <dbReference type="Proteomes" id="UP000472277"/>
    </source>
</evidence>
<dbReference type="InParanoid" id="A0A673WXL7"/>
<dbReference type="Pfam" id="PF00069">
    <property type="entry name" value="Pkinase"/>
    <property type="match status" value="1"/>
</dbReference>
<dbReference type="InterPro" id="IPR000719">
    <property type="entry name" value="Prot_kinase_dom"/>
</dbReference>
<proteinExistence type="inferred from homology"/>
<dbReference type="GO" id="GO:0005024">
    <property type="term" value="F:transforming growth factor beta receptor activity"/>
    <property type="evidence" value="ECO:0007669"/>
    <property type="project" value="TreeGrafter"/>
</dbReference>
<keyword evidence="9" id="KW-0418">Kinase</keyword>
<feature type="compositionally biased region" description="Pro residues" evidence="15">
    <location>
        <begin position="1048"/>
        <end position="1068"/>
    </location>
</feature>
<dbReference type="InterPro" id="IPR017441">
    <property type="entry name" value="Protein_kinase_ATP_BS"/>
</dbReference>
<evidence type="ECO:0000313" key="18">
    <source>
        <dbReference type="Ensembl" id="ENSSTUP00000013883.1"/>
    </source>
</evidence>
<feature type="compositionally biased region" description="Polar residues" evidence="15">
    <location>
        <begin position="564"/>
        <end position="575"/>
    </location>
</feature>
<evidence type="ECO:0000256" key="7">
    <source>
        <dbReference type="ARBA" id="ARBA00022729"/>
    </source>
</evidence>
<reference evidence="18" key="1">
    <citation type="submission" date="2025-08" db="UniProtKB">
        <authorList>
            <consortium name="Ensembl"/>
        </authorList>
    </citation>
    <scope>IDENTIFICATION</scope>
</reference>